<evidence type="ECO:0000256" key="14">
    <source>
        <dbReference type="PIRSR" id="PIRSR615500-1"/>
    </source>
</evidence>
<evidence type="ECO:0000256" key="11">
    <source>
        <dbReference type="ARBA" id="ARBA00023145"/>
    </source>
</evidence>
<feature type="active site" description="Charge relay system" evidence="14 15">
    <location>
        <position position="206"/>
    </location>
</feature>
<dbReference type="InterPro" id="IPR034182">
    <property type="entry name" value="Kexin/furin"/>
</dbReference>
<comment type="similarity">
    <text evidence="2">Belongs to the peptidase S8 family. Furin subfamily.</text>
</comment>
<dbReference type="SUPFAM" id="SSF52743">
    <property type="entry name" value="Subtilisin-like"/>
    <property type="match status" value="1"/>
</dbReference>
<evidence type="ECO:0000313" key="20">
    <source>
        <dbReference type="Proteomes" id="UP000190274"/>
    </source>
</evidence>
<evidence type="ECO:0000256" key="2">
    <source>
        <dbReference type="ARBA" id="ARBA00005325"/>
    </source>
</evidence>
<sequence>MIMKLADHIVRLLFISSISLSREIPKKDHSSKRYFAIESNWSPSKLLELHPEWAFEHEVRGLPDHYVFSERLEQILKRSNLPSETEGVISYHALPPKRLHKRIPVPAPPIDSSLIPLQNLKDRLHIEDPLFDKQWHLINTNFPGNDVNVSGLWFENITGHNVVAAIVDDGLDYESEDLKDNFSAEGSWDFNDNSPLPKPRLSDDYHGTRCAGEIAAVKNEECGVGVAYDANVAGIRILSGEITSEDEAASLIYALDVNDIYSCSWGPSDDGRSLQGPDELVKKALVTGILQGRQEKGALYIFASGNGGMFDDNCNFDGYTNSIYSITVGAIDHKGLHPPYSESCSAVMVVTYSSGSGEHIHSTDINGRCSDTHGGTSAAAPLAAGIYALVLDANPTLTWRDVQYLSILSSIEINDNDGDWQEGALEKRYSHKYGFGKLDAYRIADMARSWVNVNPQAWFYLPTQRVDKVTSNHNAVESFVKITADELKDSNFKRVEHITVTVDIETSFRGHTVVDLISPSGMVSYLGVARRNDDSKDGFVNWTFMSVAHWGESGEGEWRIRTRSTDKEEKNIINFKSWRLKLFGESLDASKAERFAYGNDKEGNEVAGTGSKIPTSETLSSSPSVSTYSSSTISPMITTLVATPVSSSDVAGDVNKPNRLPPPFEGMRYFIAIFIIGAGALLFYFFFFVRSRRIIRRTRAETYEFDIIDTDSDNSSSLNNTSHFGPSDAADIDNFDFDLSDEDLLRSASGSPSPVPKGESTPKTRTMDEILQNTSEEEDPSSRKFDNAASREDPPK</sequence>
<comment type="subcellular location">
    <subcellularLocation>
        <location evidence="1">Membrane</location>
    </subcellularLocation>
</comment>
<dbReference type="PRINTS" id="PR00723">
    <property type="entry name" value="SUBTILISIN"/>
</dbReference>
<evidence type="ECO:0000256" key="16">
    <source>
        <dbReference type="SAM" id="MobiDB-lite"/>
    </source>
</evidence>
<dbReference type="STRING" id="1266660.A0A1G4IRM3"/>
<keyword evidence="8" id="KW-0106">Calcium</keyword>
<feature type="active site" description="Charge relay system" evidence="14 15">
    <location>
        <position position="377"/>
    </location>
</feature>
<evidence type="ECO:0000256" key="3">
    <source>
        <dbReference type="ARBA" id="ARBA00022670"/>
    </source>
</evidence>
<evidence type="ECO:0000313" key="19">
    <source>
        <dbReference type="EMBL" id="SCU79410.1"/>
    </source>
</evidence>
<evidence type="ECO:0000256" key="17">
    <source>
        <dbReference type="SAM" id="Phobius"/>
    </source>
</evidence>
<evidence type="ECO:0000256" key="4">
    <source>
        <dbReference type="ARBA" id="ARBA00022692"/>
    </source>
</evidence>
<dbReference type="InterPro" id="IPR015500">
    <property type="entry name" value="Peptidase_S8_subtilisin-rel"/>
</dbReference>
<protein>
    <submittedName>
        <fullName evidence="19">LADA_0B00452g1_1</fullName>
    </submittedName>
</protein>
<keyword evidence="3 15" id="KW-0645">Protease</keyword>
<keyword evidence="11" id="KW-0865">Zymogen</keyword>
<dbReference type="PANTHER" id="PTHR42884:SF14">
    <property type="entry name" value="NEUROENDOCRINE CONVERTASE 1"/>
    <property type="match status" value="1"/>
</dbReference>
<feature type="transmembrane region" description="Helical" evidence="17">
    <location>
        <begin position="669"/>
        <end position="689"/>
    </location>
</feature>
<dbReference type="Pfam" id="PF00082">
    <property type="entry name" value="Peptidase_S8"/>
    <property type="match status" value="1"/>
</dbReference>
<keyword evidence="4 17" id="KW-0812">Transmembrane</keyword>
<dbReference type="Pfam" id="PF01483">
    <property type="entry name" value="P_proprotein"/>
    <property type="match status" value="1"/>
</dbReference>
<feature type="region of interest" description="Disordered" evidence="16">
    <location>
        <begin position="744"/>
        <end position="796"/>
    </location>
</feature>
<evidence type="ECO:0000256" key="13">
    <source>
        <dbReference type="ARBA" id="ARBA00023180"/>
    </source>
</evidence>
<dbReference type="Proteomes" id="UP000190274">
    <property type="component" value="Chromosome B"/>
</dbReference>
<evidence type="ECO:0000256" key="1">
    <source>
        <dbReference type="ARBA" id="ARBA00004370"/>
    </source>
</evidence>
<dbReference type="CDD" id="cd04059">
    <property type="entry name" value="Peptidases_S8_Protein_convertases_Kexins_Furin-like"/>
    <property type="match status" value="1"/>
</dbReference>
<name>A0A1G4IRM3_9SACH</name>
<feature type="compositionally biased region" description="Basic and acidic residues" evidence="16">
    <location>
        <begin position="780"/>
        <end position="796"/>
    </location>
</feature>
<evidence type="ECO:0000256" key="9">
    <source>
        <dbReference type="ARBA" id="ARBA00022989"/>
    </source>
</evidence>
<dbReference type="Gene3D" id="2.60.120.260">
    <property type="entry name" value="Galactose-binding domain-like"/>
    <property type="match status" value="1"/>
</dbReference>
<dbReference type="GO" id="GO:0004252">
    <property type="term" value="F:serine-type endopeptidase activity"/>
    <property type="evidence" value="ECO:0007669"/>
    <property type="project" value="UniProtKB-UniRule"/>
</dbReference>
<dbReference type="InterPro" id="IPR022398">
    <property type="entry name" value="Peptidase_S8_His-AS"/>
</dbReference>
<proteinExistence type="inferred from homology"/>
<feature type="active site" description="Charge relay system" evidence="14 15">
    <location>
        <position position="168"/>
    </location>
</feature>
<dbReference type="EMBL" id="LT598456">
    <property type="protein sequence ID" value="SCU79410.1"/>
    <property type="molecule type" value="Genomic_DNA"/>
</dbReference>
<keyword evidence="20" id="KW-1185">Reference proteome</keyword>
<dbReference type="GO" id="GO:0000139">
    <property type="term" value="C:Golgi membrane"/>
    <property type="evidence" value="ECO:0007669"/>
    <property type="project" value="TreeGrafter"/>
</dbReference>
<dbReference type="Gene3D" id="3.40.50.200">
    <property type="entry name" value="Peptidase S8/S53 domain"/>
    <property type="match status" value="1"/>
</dbReference>
<dbReference type="InterPro" id="IPR000209">
    <property type="entry name" value="Peptidase_S8/S53_dom"/>
</dbReference>
<dbReference type="AlphaFoldDB" id="A0A1G4IRM3"/>
<evidence type="ECO:0000256" key="15">
    <source>
        <dbReference type="PROSITE-ProRule" id="PRU01240"/>
    </source>
</evidence>
<feature type="compositionally biased region" description="Low complexity" evidence="16">
    <location>
        <begin position="613"/>
        <end position="630"/>
    </location>
</feature>
<keyword evidence="5" id="KW-0732">Signal</keyword>
<evidence type="ECO:0000259" key="18">
    <source>
        <dbReference type="PROSITE" id="PS51829"/>
    </source>
</evidence>
<dbReference type="PROSITE" id="PS51829">
    <property type="entry name" value="P_HOMO_B"/>
    <property type="match status" value="1"/>
</dbReference>
<dbReference type="InterPro" id="IPR023828">
    <property type="entry name" value="Peptidase_S8_Ser-AS"/>
</dbReference>
<keyword evidence="10 17" id="KW-0472">Membrane</keyword>
<dbReference type="PANTHER" id="PTHR42884">
    <property type="entry name" value="PROPROTEIN CONVERTASE SUBTILISIN/KEXIN-RELATED"/>
    <property type="match status" value="1"/>
</dbReference>
<keyword evidence="9 17" id="KW-1133">Transmembrane helix</keyword>
<dbReference type="InterPro" id="IPR008979">
    <property type="entry name" value="Galactose-bd-like_sf"/>
</dbReference>
<accession>A0A1G4IRM3</accession>
<gene>
    <name evidence="19" type="ORF">LADA_0B00452G</name>
</gene>
<dbReference type="InterPro" id="IPR002884">
    <property type="entry name" value="P_dom"/>
</dbReference>
<dbReference type="PROSITE" id="PS00137">
    <property type="entry name" value="SUBTILASE_HIS"/>
    <property type="match status" value="1"/>
</dbReference>
<reference evidence="20" key="1">
    <citation type="submission" date="2016-03" db="EMBL/GenBank/DDBJ databases">
        <authorList>
            <person name="Devillers H."/>
        </authorList>
    </citation>
    <scope>NUCLEOTIDE SEQUENCE [LARGE SCALE GENOMIC DNA]</scope>
</reference>
<dbReference type="FunFam" id="2.60.120.260:FF:000026">
    <property type="entry name" value="proprotein convertase subtilisin/kexin type 7"/>
    <property type="match status" value="1"/>
</dbReference>
<evidence type="ECO:0000256" key="8">
    <source>
        <dbReference type="ARBA" id="ARBA00022837"/>
    </source>
</evidence>
<feature type="domain" description="P/Homo B" evidence="18">
    <location>
        <begin position="453"/>
        <end position="588"/>
    </location>
</feature>
<keyword evidence="6 15" id="KW-0378">Hydrolase</keyword>
<keyword evidence="12" id="KW-1015">Disulfide bond</keyword>
<evidence type="ECO:0000256" key="12">
    <source>
        <dbReference type="ARBA" id="ARBA00023157"/>
    </source>
</evidence>
<keyword evidence="13" id="KW-0325">Glycoprotein</keyword>
<evidence type="ECO:0000256" key="10">
    <source>
        <dbReference type="ARBA" id="ARBA00023136"/>
    </source>
</evidence>
<dbReference type="GO" id="GO:0016485">
    <property type="term" value="P:protein processing"/>
    <property type="evidence" value="ECO:0007669"/>
    <property type="project" value="EnsemblFungi"/>
</dbReference>
<keyword evidence="7 15" id="KW-0720">Serine protease</keyword>
<dbReference type="PROSITE" id="PS51892">
    <property type="entry name" value="SUBTILASE"/>
    <property type="match status" value="1"/>
</dbReference>
<organism evidence="19 20">
    <name type="scientific">Lachancea dasiensis</name>
    <dbReference type="NCBI Taxonomy" id="1072105"/>
    <lineage>
        <taxon>Eukaryota</taxon>
        <taxon>Fungi</taxon>
        <taxon>Dikarya</taxon>
        <taxon>Ascomycota</taxon>
        <taxon>Saccharomycotina</taxon>
        <taxon>Saccharomycetes</taxon>
        <taxon>Saccharomycetales</taxon>
        <taxon>Saccharomycetaceae</taxon>
        <taxon>Lachancea</taxon>
    </lineage>
</organism>
<evidence type="ECO:0000256" key="6">
    <source>
        <dbReference type="ARBA" id="ARBA00022801"/>
    </source>
</evidence>
<evidence type="ECO:0000256" key="7">
    <source>
        <dbReference type="ARBA" id="ARBA00022825"/>
    </source>
</evidence>
<dbReference type="FunFam" id="3.40.50.200:FF:000005">
    <property type="entry name" value="Proprotein convertase subtilisin/kexin type 7"/>
    <property type="match status" value="1"/>
</dbReference>
<dbReference type="OrthoDB" id="300641at2759"/>
<dbReference type="InterPro" id="IPR036852">
    <property type="entry name" value="Peptidase_S8/S53_dom_sf"/>
</dbReference>
<dbReference type="PROSITE" id="PS00138">
    <property type="entry name" value="SUBTILASE_SER"/>
    <property type="match status" value="1"/>
</dbReference>
<feature type="region of interest" description="Disordered" evidence="16">
    <location>
        <begin position="604"/>
        <end position="630"/>
    </location>
</feature>
<evidence type="ECO:0000256" key="5">
    <source>
        <dbReference type="ARBA" id="ARBA00022729"/>
    </source>
</evidence>
<dbReference type="GO" id="GO:0005802">
    <property type="term" value="C:trans-Golgi network"/>
    <property type="evidence" value="ECO:0007669"/>
    <property type="project" value="EnsemblFungi"/>
</dbReference>
<dbReference type="SUPFAM" id="SSF49785">
    <property type="entry name" value="Galactose-binding domain-like"/>
    <property type="match status" value="1"/>
</dbReference>
<dbReference type="GO" id="GO:0007323">
    <property type="term" value="P:peptide pheromone maturation"/>
    <property type="evidence" value="ECO:0007669"/>
    <property type="project" value="EnsemblFungi"/>
</dbReference>